<gene>
    <name evidence="1" type="ORF">F383_16372</name>
</gene>
<evidence type="ECO:0000313" key="1">
    <source>
        <dbReference type="EMBL" id="KHG10191.1"/>
    </source>
</evidence>
<reference evidence="2" key="1">
    <citation type="submission" date="2014-09" db="EMBL/GenBank/DDBJ databases">
        <authorList>
            <person name="Mudge J."/>
            <person name="Ramaraj T."/>
            <person name="Lindquist I.E."/>
            <person name="Bharti A.K."/>
            <person name="Sundararajan A."/>
            <person name="Cameron C.T."/>
            <person name="Woodward J.E."/>
            <person name="May G.D."/>
            <person name="Brubaker C."/>
            <person name="Broadhvest J."/>
            <person name="Wilkins T.A."/>
        </authorList>
    </citation>
    <scope>NUCLEOTIDE SEQUENCE</scope>
    <source>
        <strain evidence="2">cv. AKA8401</strain>
    </source>
</reference>
<keyword evidence="2" id="KW-1185">Reference proteome</keyword>
<evidence type="ECO:0000313" key="2">
    <source>
        <dbReference type="Proteomes" id="UP000032142"/>
    </source>
</evidence>
<protein>
    <submittedName>
        <fullName evidence="1">Putative yloA</fullName>
    </submittedName>
</protein>
<name>A0A0B0NGL8_GOSAR</name>
<accession>A0A0B0NGL8</accession>
<dbReference type="EMBL" id="KN393323">
    <property type="protein sequence ID" value="KHG10191.1"/>
    <property type="molecule type" value="Genomic_DNA"/>
</dbReference>
<dbReference type="Proteomes" id="UP000032142">
    <property type="component" value="Unassembled WGS sequence"/>
</dbReference>
<proteinExistence type="predicted"/>
<dbReference type="AlphaFoldDB" id="A0A0B0NGL8"/>
<sequence length="114" mass="12463">MAPMTDLSIPVFWHFLMTVFESPTISILFNPIKIPSLTACKPTYASAMNGVAISECMTACDARISPSAFRTSKPVADLDDCRSNAASKWIVTLPLLHTCWVFPVELRSVSAVPD</sequence>
<organism evidence="1 2">
    <name type="scientific">Gossypium arboreum</name>
    <name type="common">Tree cotton</name>
    <name type="synonym">Gossypium nanking</name>
    <dbReference type="NCBI Taxonomy" id="29729"/>
    <lineage>
        <taxon>Eukaryota</taxon>
        <taxon>Viridiplantae</taxon>
        <taxon>Streptophyta</taxon>
        <taxon>Embryophyta</taxon>
        <taxon>Tracheophyta</taxon>
        <taxon>Spermatophyta</taxon>
        <taxon>Magnoliopsida</taxon>
        <taxon>eudicotyledons</taxon>
        <taxon>Gunneridae</taxon>
        <taxon>Pentapetalae</taxon>
        <taxon>rosids</taxon>
        <taxon>malvids</taxon>
        <taxon>Malvales</taxon>
        <taxon>Malvaceae</taxon>
        <taxon>Malvoideae</taxon>
        <taxon>Gossypium</taxon>
    </lineage>
</organism>